<dbReference type="InterPro" id="IPR036680">
    <property type="entry name" value="SPOR-like_sf"/>
</dbReference>
<comment type="caution">
    <text evidence="4">The sequence shown here is derived from an EMBL/GenBank/DDBJ whole genome shotgun (WGS) entry which is preliminary data.</text>
</comment>
<organism evidence="4 5">
    <name type="scientific">Hydrogenophaga taeniospiralis CCUG 15921</name>
    <dbReference type="NCBI Taxonomy" id="1281780"/>
    <lineage>
        <taxon>Bacteria</taxon>
        <taxon>Pseudomonadati</taxon>
        <taxon>Pseudomonadota</taxon>
        <taxon>Betaproteobacteria</taxon>
        <taxon>Burkholderiales</taxon>
        <taxon>Comamonadaceae</taxon>
        <taxon>Hydrogenophaga</taxon>
    </lineage>
</organism>
<evidence type="ECO:0000259" key="3">
    <source>
        <dbReference type="PROSITE" id="PS51724"/>
    </source>
</evidence>
<gene>
    <name evidence="4" type="ORF">H010_09766</name>
</gene>
<dbReference type="Pfam" id="PF05036">
    <property type="entry name" value="SPOR"/>
    <property type="match status" value="1"/>
</dbReference>
<evidence type="ECO:0000313" key="4">
    <source>
        <dbReference type="EMBL" id="MDG5975537.1"/>
    </source>
</evidence>
<dbReference type="InterPro" id="IPR007730">
    <property type="entry name" value="SPOR-like_dom"/>
</dbReference>
<keyword evidence="2" id="KW-0812">Transmembrane</keyword>
<feature type="transmembrane region" description="Helical" evidence="2">
    <location>
        <begin position="100"/>
        <end position="122"/>
    </location>
</feature>
<evidence type="ECO:0000256" key="2">
    <source>
        <dbReference type="SAM" id="Phobius"/>
    </source>
</evidence>
<dbReference type="GO" id="GO:0042834">
    <property type="term" value="F:peptidoglycan binding"/>
    <property type="evidence" value="ECO:0007669"/>
    <property type="project" value="InterPro"/>
</dbReference>
<accession>A0A9X4NQU5</accession>
<keyword evidence="2" id="KW-0472">Membrane</keyword>
<dbReference type="PROSITE" id="PS51724">
    <property type="entry name" value="SPOR"/>
    <property type="match status" value="1"/>
</dbReference>
<evidence type="ECO:0000313" key="5">
    <source>
        <dbReference type="Proteomes" id="UP001152876"/>
    </source>
</evidence>
<sequence>MPVTPPTAAIAPESATTALYRAAIGPVNTAHYLALFARFNDAGRAGPAWNGAAGFLTLNWLVFRQLWIAALGYVACAEGLSLLVLGVGRRLLQWPAAVEWGVLGALLVLSIAIPGAYGNAWLHAETRRRITRAVREARTVREACAALERQASTPRRLWGLVVINGVLVVALIGGYVAWSVVLAGRGAAVGSINTPPPAPRPAPQVATAAVPAAVSTTEPEIKPVPVPAAAPAPVAGPAKEASPVSPSAAPAMQRMPQAAPAPQPVLAPASTAAAAPPVAPPSAGFAINVGLFADPANAGKAHARLIEAGLPAFTQTVTMAKGPRVRVRVGPFATGPEAEAAAERVRALRLEAQVFPLP</sequence>
<dbReference type="Gene3D" id="3.30.70.1070">
    <property type="entry name" value="Sporulation related repeat"/>
    <property type="match status" value="1"/>
</dbReference>
<reference evidence="4" key="1">
    <citation type="submission" date="2013-01" db="EMBL/GenBank/DDBJ databases">
        <title>Genome draft of Hydrogenophaga taeniospiralis 2K1.</title>
        <authorList>
            <person name="Gomila M."/>
            <person name="Lalucat J."/>
        </authorList>
    </citation>
    <scope>NUCLEOTIDE SEQUENCE</scope>
    <source>
        <strain evidence="4">CCUG 15921</strain>
    </source>
</reference>
<evidence type="ECO:0000256" key="1">
    <source>
        <dbReference type="SAM" id="MobiDB-lite"/>
    </source>
</evidence>
<proteinExistence type="predicted"/>
<dbReference type="AlphaFoldDB" id="A0A9X4NQU5"/>
<keyword evidence="2" id="KW-1133">Transmembrane helix</keyword>
<name>A0A9X4NQU5_9BURK</name>
<dbReference type="Proteomes" id="UP001152876">
    <property type="component" value="Unassembled WGS sequence"/>
</dbReference>
<feature type="transmembrane region" description="Helical" evidence="2">
    <location>
        <begin position="157"/>
        <end position="178"/>
    </location>
</feature>
<protein>
    <recommendedName>
        <fullName evidence="3">SPOR domain-containing protein</fullName>
    </recommendedName>
</protein>
<dbReference type="EMBL" id="AOGK01000007">
    <property type="protein sequence ID" value="MDG5975537.1"/>
    <property type="molecule type" value="Genomic_DNA"/>
</dbReference>
<dbReference type="SUPFAM" id="SSF110997">
    <property type="entry name" value="Sporulation related repeat"/>
    <property type="match status" value="1"/>
</dbReference>
<keyword evidence="5" id="KW-1185">Reference proteome</keyword>
<feature type="transmembrane region" description="Helical" evidence="2">
    <location>
        <begin position="66"/>
        <end position="88"/>
    </location>
</feature>
<dbReference type="RefSeq" id="WP_245638068.1">
    <property type="nucleotide sequence ID" value="NZ_AOGK01000007.1"/>
</dbReference>
<feature type="compositionally biased region" description="Low complexity" evidence="1">
    <location>
        <begin position="232"/>
        <end position="258"/>
    </location>
</feature>
<feature type="region of interest" description="Disordered" evidence="1">
    <location>
        <begin position="232"/>
        <end position="263"/>
    </location>
</feature>
<feature type="domain" description="SPOR" evidence="3">
    <location>
        <begin position="279"/>
        <end position="358"/>
    </location>
</feature>